<gene>
    <name evidence="2" type="ordered locus">blr5132</name>
</gene>
<dbReference type="STRING" id="224911.AAV28_23020"/>
<dbReference type="AlphaFoldDB" id="Q89JY7"/>
<dbReference type="Proteomes" id="UP000002526">
    <property type="component" value="Chromosome"/>
</dbReference>
<proteinExistence type="predicted"/>
<dbReference type="PANTHER" id="PTHR43760:SF1">
    <property type="entry name" value="ENDORIBONUCLEASE L-PSP_CHORISMATE MUTASE-LIKE DOMAIN-CONTAINING PROTEIN"/>
    <property type="match status" value="1"/>
</dbReference>
<dbReference type="CDD" id="cd02199">
    <property type="entry name" value="YjgF_YER057c_UK114_like_1"/>
    <property type="match status" value="1"/>
</dbReference>
<dbReference type="EMBL" id="BA000040">
    <property type="protein sequence ID" value="BAC50397.1"/>
    <property type="molecule type" value="Genomic_DNA"/>
</dbReference>
<sequence>MQPAGVACMWRHDGRNRARPGRRWDAPGVDDFWTTRSKMAGTVEQKLAEQGIKLHEAPTPVANYVPFVRTGNLLFVSGQVCFDPAGKLIAKGKLGAGVSIEEGAAAARGCAVNLLAQVKAALGDLDKVVRVVRLGGFINSAPDFLDGPKVLNGASDLMVAAFGDKGRHARTTVGVASLPADAAVEVEGVFEVA</sequence>
<dbReference type="SUPFAM" id="SSF55298">
    <property type="entry name" value="YjgF-like"/>
    <property type="match status" value="1"/>
</dbReference>
<feature type="domain" description="Endoribonuclease L-PSP/chorismate mutase-like" evidence="1">
    <location>
        <begin position="44"/>
        <end position="179"/>
    </location>
</feature>
<reference evidence="3" key="1">
    <citation type="journal article" date="2002" name="DNA Res.">
        <title>Complete genomic sequence of nitrogen-fixing symbiotic bacterium Bradyrhizobium japonicum USDA110.</title>
        <authorList>
            <person name="Kaneko T."/>
            <person name="Nakamura Y."/>
            <person name="Sato S."/>
            <person name="Minamisawa K."/>
            <person name="Uchiumi T."/>
            <person name="Sasamoto S."/>
            <person name="Watanabe A."/>
            <person name="Idesawa K."/>
            <person name="Iriguchi M."/>
            <person name="Kawashima K."/>
            <person name="Kohara M."/>
            <person name="Matsumoto M."/>
            <person name="Shimpo S."/>
            <person name="Tsuruoka H."/>
            <person name="Wada T."/>
            <person name="Yamada M."/>
            <person name="Tabata S."/>
        </authorList>
    </citation>
    <scope>NUCLEOTIDE SEQUENCE [LARGE SCALE GENOMIC DNA]</scope>
    <source>
        <strain evidence="3">JCM 10833 / BCRC 13528 / IAM 13628 / NBRC 14792 / USDA 110</strain>
    </source>
</reference>
<evidence type="ECO:0000259" key="1">
    <source>
        <dbReference type="Pfam" id="PF14588"/>
    </source>
</evidence>
<dbReference type="InterPro" id="IPR035959">
    <property type="entry name" value="RutC-like_sf"/>
</dbReference>
<protein>
    <submittedName>
        <fullName evidence="2">Blr5132 protein</fullName>
    </submittedName>
</protein>
<accession>Q89JY7</accession>
<dbReference type="InterPro" id="IPR013813">
    <property type="entry name" value="Endoribo_LPSP/chorism_mut-like"/>
</dbReference>
<keyword evidence="3" id="KW-1185">Reference proteome</keyword>
<dbReference type="Pfam" id="PF14588">
    <property type="entry name" value="YjgF_endoribonc"/>
    <property type="match status" value="1"/>
</dbReference>
<dbReference type="EnsemblBacteria" id="BAC50397">
    <property type="protein sequence ID" value="BAC50397"/>
    <property type="gene ID" value="BAC50397"/>
</dbReference>
<dbReference type="PhylomeDB" id="Q89JY7"/>
<dbReference type="HOGENOM" id="CLU_104845_0_1_5"/>
<dbReference type="PATRIC" id="fig|224911.5.peg.5212"/>
<evidence type="ECO:0000313" key="3">
    <source>
        <dbReference type="Proteomes" id="UP000002526"/>
    </source>
</evidence>
<organism evidence="2 3">
    <name type="scientific">Bradyrhizobium diazoefficiens (strain JCM 10833 / BCRC 13528 / IAM 13628 / NBRC 14792 / USDA 110)</name>
    <dbReference type="NCBI Taxonomy" id="224911"/>
    <lineage>
        <taxon>Bacteria</taxon>
        <taxon>Pseudomonadati</taxon>
        <taxon>Pseudomonadota</taxon>
        <taxon>Alphaproteobacteria</taxon>
        <taxon>Hyphomicrobiales</taxon>
        <taxon>Nitrobacteraceae</taxon>
        <taxon>Bradyrhizobium</taxon>
    </lineage>
</organism>
<dbReference type="OrthoDB" id="9806350at2"/>
<dbReference type="PANTHER" id="PTHR43760">
    <property type="entry name" value="ENDORIBONUCLEASE-RELATED"/>
    <property type="match status" value="1"/>
</dbReference>
<dbReference type="KEGG" id="bja:blr5132"/>
<name>Q89JY7_BRADU</name>
<dbReference type="Gene3D" id="3.30.1330.40">
    <property type="entry name" value="RutC-like"/>
    <property type="match status" value="1"/>
</dbReference>
<evidence type="ECO:0000313" key="2">
    <source>
        <dbReference type="EMBL" id="BAC50397.1"/>
    </source>
</evidence>
<dbReference type="eggNOG" id="COG0251">
    <property type="taxonomic scope" value="Bacteria"/>
</dbReference>
<dbReference type="InParanoid" id="Q89JY7"/>